<dbReference type="PANTHER" id="PTHR22550:SF5">
    <property type="entry name" value="LEUCINE ZIPPER PROTEIN 4"/>
    <property type="match status" value="1"/>
</dbReference>
<name>S3LAM3_9SPIR</name>
<dbReference type="Gene3D" id="3.40.50.410">
    <property type="entry name" value="von Willebrand factor, type A domain"/>
    <property type="match status" value="1"/>
</dbReference>
<dbReference type="EMBL" id="ATFC01000008">
    <property type="protein sequence ID" value="EPF46770.1"/>
    <property type="molecule type" value="Genomic_DNA"/>
</dbReference>
<comment type="caution">
    <text evidence="7">The sequence shown here is derived from an EMBL/GenBank/DDBJ whole genome shotgun (WGS) entry which is preliminary data.</text>
</comment>
<evidence type="ECO:0000259" key="6">
    <source>
        <dbReference type="PROSITE" id="PS50234"/>
    </source>
</evidence>
<dbReference type="PANTHER" id="PTHR22550">
    <property type="entry name" value="SPORE GERMINATION PROTEIN"/>
    <property type="match status" value="1"/>
</dbReference>
<organism evidence="7 8">
    <name type="scientific">Treponema vincentii F0403</name>
    <dbReference type="NCBI Taxonomy" id="1125702"/>
    <lineage>
        <taxon>Bacteria</taxon>
        <taxon>Pseudomonadati</taxon>
        <taxon>Spirochaetota</taxon>
        <taxon>Spirochaetia</taxon>
        <taxon>Spirochaetales</taxon>
        <taxon>Treponemataceae</taxon>
        <taxon>Treponema</taxon>
    </lineage>
</organism>
<feature type="transmembrane region" description="Helical" evidence="5">
    <location>
        <begin position="54"/>
        <end position="74"/>
    </location>
</feature>
<accession>S3LAM3</accession>
<dbReference type="GeneID" id="301461508"/>
<keyword evidence="4 5" id="KW-0472">Membrane</keyword>
<dbReference type="Pfam" id="PF13519">
    <property type="entry name" value="VWA_2"/>
    <property type="match status" value="1"/>
</dbReference>
<dbReference type="PATRIC" id="fig|1125702.3.peg.1397"/>
<proteinExistence type="predicted"/>
<gene>
    <name evidence="7" type="ORF">HMPREF1222_01347</name>
</gene>
<dbReference type="SUPFAM" id="SSF53300">
    <property type="entry name" value="vWA-like"/>
    <property type="match status" value="1"/>
</dbReference>
<protein>
    <recommendedName>
        <fullName evidence="6">VWFA domain-containing protein</fullName>
    </recommendedName>
</protein>
<keyword evidence="8" id="KW-1185">Reference proteome</keyword>
<dbReference type="InterPro" id="IPR002035">
    <property type="entry name" value="VWF_A"/>
</dbReference>
<keyword evidence="1" id="KW-1003">Cell membrane</keyword>
<reference evidence="7 8" key="1">
    <citation type="submission" date="2013-04" db="EMBL/GenBank/DDBJ databases">
        <title>The Genome Sequence of Treponema vincentii F0403.</title>
        <authorList>
            <consortium name="The Broad Institute Genomics Platform"/>
            <person name="Earl A."/>
            <person name="Ward D."/>
            <person name="Feldgarden M."/>
            <person name="Gevers D."/>
            <person name="Leonetti C."/>
            <person name="Izard J."/>
            <person name="Walker B."/>
            <person name="Young S."/>
            <person name="Zeng Q."/>
            <person name="Gargeya S."/>
            <person name="Fitzgerald M."/>
            <person name="Haas B."/>
            <person name="Abouelleil A."/>
            <person name="Allen A.W."/>
            <person name="Alvarado L."/>
            <person name="Arachchi H.M."/>
            <person name="Berlin A.M."/>
            <person name="Chapman S.B."/>
            <person name="Gainer-Dewar J."/>
            <person name="Goldberg J."/>
            <person name="Griggs A."/>
            <person name="Gujja S."/>
            <person name="Hansen M."/>
            <person name="Howarth C."/>
            <person name="Imamovic A."/>
            <person name="Ireland A."/>
            <person name="Larimer J."/>
            <person name="McCowan C."/>
            <person name="Murphy C."/>
            <person name="Pearson M."/>
            <person name="Poon T.W."/>
            <person name="Priest M."/>
            <person name="Roberts A."/>
            <person name="Saif S."/>
            <person name="Shea T."/>
            <person name="Sisk P."/>
            <person name="Sykes S."/>
            <person name="Wortman J."/>
            <person name="Nusbaum C."/>
            <person name="Birren B."/>
        </authorList>
    </citation>
    <scope>NUCLEOTIDE SEQUENCE [LARGE SCALE GENOMIC DNA]</scope>
    <source>
        <strain evidence="7 8">F0403</strain>
    </source>
</reference>
<dbReference type="AlphaFoldDB" id="S3LAM3"/>
<dbReference type="SMART" id="SM00327">
    <property type="entry name" value="VWA"/>
    <property type="match status" value="1"/>
</dbReference>
<sequence length="332" mass="36541">MLNFQRPLFFLLLFLLPAFVLLRRAGKLQAVSIVLPLGNWNGFMPEKNLQVYFIHRLSQYVLAAAFVFAVAALAEPVRQTSEAMYSSSGQALMFVIDTSPSMAAQDMGTETRLEAAKRIIKSFAEKYEGDSLGLTALGSSAAVLIPPTIDRHTFLTRLDQLQVGELGDGTAIGMGLASAVLHLTQYSTLPSHIILFTDGDNNTGEVHPRAAADIIKHKKIGFYIIGLGKSGYAPVKYIEPIQKKEISGTLNTVFNETELQKIARYGNGRYFSAKSPELLTDIFNRFIQKIPATPPAMTMRKQVYLDNLFLLIAMGCAAGAWLLRRFGMQAVS</sequence>
<evidence type="ECO:0000313" key="8">
    <source>
        <dbReference type="Proteomes" id="UP000014605"/>
    </source>
</evidence>
<dbReference type="PROSITE" id="PS50234">
    <property type="entry name" value="VWFA"/>
    <property type="match status" value="1"/>
</dbReference>
<feature type="transmembrane region" description="Helical" evidence="5">
    <location>
        <begin position="303"/>
        <end position="323"/>
    </location>
</feature>
<dbReference type="RefSeq" id="WP_016518758.1">
    <property type="nucleotide sequence ID" value="NZ_KE332512.1"/>
</dbReference>
<feature type="domain" description="VWFA" evidence="6">
    <location>
        <begin position="91"/>
        <end position="286"/>
    </location>
</feature>
<evidence type="ECO:0000256" key="4">
    <source>
        <dbReference type="ARBA" id="ARBA00023136"/>
    </source>
</evidence>
<dbReference type="InterPro" id="IPR050768">
    <property type="entry name" value="UPF0353/GerABKA_families"/>
</dbReference>
<evidence type="ECO:0000313" key="7">
    <source>
        <dbReference type="EMBL" id="EPF46770.1"/>
    </source>
</evidence>
<dbReference type="Proteomes" id="UP000014605">
    <property type="component" value="Unassembled WGS sequence"/>
</dbReference>
<evidence type="ECO:0000256" key="5">
    <source>
        <dbReference type="SAM" id="Phobius"/>
    </source>
</evidence>
<evidence type="ECO:0000256" key="2">
    <source>
        <dbReference type="ARBA" id="ARBA00022692"/>
    </source>
</evidence>
<keyword evidence="2 5" id="KW-0812">Transmembrane</keyword>
<dbReference type="InterPro" id="IPR036465">
    <property type="entry name" value="vWFA_dom_sf"/>
</dbReference>
<keyword evidence="3 5" id="KW-1133">Transmembrane helix</keyword>
<evidence type="ECO:0000256" key="3">
    <source>
        <dbReference type="ARBA" id="ARBA00022989"/>
    </source>
</evidence>
<dbReference type="HOGENOM" id="CLU_024570_0_0_12"/>
<evidence type="ECO:0000256" key="1">
    <source>
        <dbReference type="ARBA" id="ARBA00022475"/>
    </source>
</evidence>